<dbReference type="InterPro" id="IPR006886">
    <property type="entry name" value="RNA_pol_III_Rpc5"/>
</dbReference>
<dbReference type="Ensembl" id="ENSCABT00000001651.1">
    <property type="protein sequence ID" value="ENSCABP00000001531.1"/>
    <property type="gene ID" value="ENSCABG00000001245.1"/>
</dbReference>
<reference evidence="1" key="2">
    <citation type="submission" date="2025-09" db="UniProtKB">
        <authorList>
            <consortium name="Ensembl"/>
        </authorList>
    </citation>
    <scope>IDENTIFICATION</scope>
</reference>
<proteinExistence type="predicted"/>
<evidence type="ECO:0000313" key="2">
    <source>
        <dbReference type="Proteomes" id="UP000694404"/>
    </source>
</evidence>
<reference evidence="1" key="1">
    <citation type="submission" date="2025-08" db="UniProtKB">
        <authorList>
            <consortium name="Ensembl"/>
        </authorList>
    </citation>
    <scope>IDENTIFICATION</scope>
</reference>
<keyword evidence="2" id="KW-1185">Reference proteome</keyword>
<accession>A0A8C0FZI4</accession>
<name>A0A8C0FZI4_CHEAB</name>
<dbReference type="GO" id="GO:0006351">
    <property type="term" value="P:DNA-templated transcription"/>
    <property type="evidence" value="ECO:0007669"/>
    <property type="project" value="InterPro"/>
</dbReference>
<organism evidence="1 2">
    <name type="scientific">Chelonoidis abingdonii</name>
    <name type="common">Abingdon island giant tortoise</name>
    <name type="synonym">Testudo abingdonii</name>
    <dbReference type="NCBI Taxonomy" id="106734"/>
    <lineage>
        <taxon>Eukaryota</taxon>
        <taxon>Metazoa</taxon>
        <taxon>Chordata</taxon>
        <taxon>Craniata</taxon>
        <taxon>Vertebrata</taxon>
        <taxon>Euteleostomi</taxon>
        <taxon>Archelosauria</taxon>
        <taxon>Testudinata</taxon>
        <taxon>Testudines</taxon>
        <taxon>Cryptodira</taxon>
        <taxon>Durocryptodira</taxon>
        <taxon>Testudinoidea</taxon>
        <taxon>Testudinidae</taxon>
        <taxon>Chelonoidis</taxon>
    </lineage>
</organism>
<sequence length="49" mass="5684">MANEEDDPIIQEIDVYLAKSLSEKLYLHLVIRAGKWELRDLGSNSSLFY</sequence>
<evidence type="ECO:0000313" key="1">
    <source>
        <dbReference type="Ensembl" id="ENSCABP00000001531.1"/>
    </source>
</evidence>
<dbReference type="GO" id="GO:0005634">
    <property type="term" value="C:nucleus"/>
    <property type="evidence" value="ECO:0007669"/>
    <property type="project" value="InterPro"/>
</dbReference>
<protein>
    <submittedName>
        <fullName evidence="1">Uncharacterized protein</fullName>
    </submittedName>
</protein>
<dbReference type="GeneTree" id="ENSGT01030000238211"/>
<dbReference type="Pfam" id="PF04801">
    <property type="entry name" value="RPC5"/>
    <property type="match status" value="1"/>
</dbReference>
<dbReference type="Proteomes" id="UP000694404">
    <property type="component" value="Unplaced"/>
</dbReference>
<dbReference type="AlphaFoldDB" id="A0A8C0FZI4"/>